<protein>
    <submittedName>
        <fullName evidence="1">Uncharacterized protein</fullName>
    </submittedName>
</protein>
<accession>A0A7X0TTB6</accession>
<evidence type="ECO:0000313" key="2">
    <source>
        <dbReference type="Proteomes" id="UP000537141"/>
    </source>
</evidence>
<proteinExistence type="predicted"/>
<dbReference type="Proteomes" id="UP000537141">
    <property type="component" value="Unassembled WGS sequence"/>
</dbReference>
<keyword evidence="2" id="KW-1185">Reference proteome</keyword>
<organism evidence="1 2">
    <name type="scientific">Thalassotalea piscium</name>
    <dbReference type="NCBI Taxonomy" id="1230533"/>
    <lineage>
        <taxon>Bacteria</taxon>
        <taxon>Pseudomonadati</taxon>
        <taxon>Pseudomonadota</taxon>
        <taxon>Gammaproteobacteria</taxon>
        <taxon>Alteromonadales</taxon>
        <taxon>Colwelliaceae</taxon>
        <taxon>Thalassotalea</taxon>
    </lineage>
</organism>
<evidence type="ECO:0000313" key="1">
    <source>
        <dbReference type="EMBL" id="MBB6543077.1"/>
    </source>
</evidence>
<dbReference type="RefSeq" id="WP_184423884.1">
    <property type="nucleotide sequence ID" value="NZ_BAABLB010000049.1"/>
</dbReference>
<dbReference type="AlphaFoldDB" id="A0A7X0TTB6"/>
<dbReference type="EMBL" id="JACHHU010000010">
    <property type="protein sequence ID" value="MBB6543077.1"/>
    <property type="molecule type" value="Genomic_DNA"/>
</dbReference>
<name>A0A7X0TTB6_9GAMM</name>
<reference evidence="1 2" key="1">
    <citation type="submission" date="2020-08" db="EMBL/GenBank/DDBJ databases">
        <title>Genomic Encyclopedia of Type Strains, Phase IV (KMG-IV): sequencing the most valuable type-strain genomes for metagenomic binning, comparative biology and taxonomic classification.</title>
        <authorList>
            <person name="Goeker M."/>
        </authorList>
    </citation>
    <scope>NUCLEOTIDE SEQUENCE [LARGE SCALE GENOMIC DNA]</scope>
    <source>
        <strain evidence="1 2">DSM 26287</strain>
    </source>
</reference>
<comment type="caution">
    <text evidence="1">The sequence shown here is derived from an EMBL/GenBank/DDBJ whole genome shotgun (WGS) entry which is preliminary data.</text>
</comment>
<sequence>MHILSFPFFRYWREHVALLLSACICFAVSTNVKASFDETAPHHALEALRVATLALNNRENTSLALAVPYDKKLSDTEGNQTTLRFDPSKPNGMQWATLSIVGKSLAEVKLPNPFMLTPAVVDKLNLTYFEEEPDYWVFKGDMDIYSTNEPEKNTDKQAEVNFDEYLVAFVGIDKQTRQFKRLSFTNFDSFRPSTLAIIDRIVIDALYAPLSENGPLVAVQSQLTISGSYGFLYSFEEVIKQEIEKVGD</sequence>
<gene>
    <name evidence="1" type="ORF">HNQ55_001584</name>
</gene>